<feature type="domain" description="DAN" evidence="6">
    <location>
        <begin position="43"/>
        <end position="138"/>
    </location>
</feature>
<keyword evidence="8" id="KW-1185">Reference proteome</keyword>
<dbReference type="InterPro" id="IPR004133">
    <property type="entry name" value="DAN_dom"/>
</dbReference>
<evidence type="ECO:0000313" key="8">
    <source>
        <dbReference type="Proteomes" id="UP001153636"/>
    </source>
</evidence>
<dbReference type="Pfam" id="PF03045">
    <property type="entry name" value="DAN"/>
    <property type="match status" value="1"/>
</dbReference>
<dbReference type="PANTHER" id="PTHR15283:SF5">
    <property type="entry name" value="NEUROBLASTOMA SUPPRESSOR OF TUMORIGENICITY 1"/>
    <property type="match status" value="1"/>
</dbReference>
<dbReference type="EMBL" id="OV651818">
    <property type="protein sequence ID" value="CAH1112416.1"/>
    <property type="molecule type" value="Genomic_DNA"/>
</dbReference>
<dbReference type="Gene3D" id="2.10.90.10">
    <property type="entry name" value="Cystine-knot cytokines"/>
    <property type="match status" value="1"/>
</dbReference>
<dbReference type="GO" id="GO:0009887">
    <property type="term" value="P:animal organ morphogenesis"/>
    <property type="evidence" value="ECO:0007669"/>
    <property type="project" value="TreeGrafter"/>
</dbReference>
<dbReference type="GO" id="GO:0005615">
    <property type="term" value="C:extracellular space"/>
    <property type="evidence" value="ECO:0007669"/>
    <property type="project" value="TreeGrafter"/>
</dbReference>
<dbReference type="Proteomes" id="UP001153636">
    <property type="component" value="Chromosome 6"/>
</dbReference>
<evidence type="ECO:0000256" key="2">
    <source>
        <dbReference type="ARBA" id="ARBA00022525"/>
    </source>
</evidence>
<evidence type="ECO:0000256" key="5">
    <source>
        <dbReference type="SAM" id="MobiDB-lite"/>
    </source>
</evidence>
<dbReference type="InterPro" id="IPR029034">
    <property type="entry name" value="Cystine-knot_cytokine"/>
</dbReference>
<proteinExistence type="predicted"/>
<keyword evidence="4" id="KW-1015">Disulfide bond</keyword>
<keyword evidence="3" id="KW-0732">Signal</keyword>
<keyword evidence="2" id="KW-0964">Secreted</keyword>
<dbReference type="GO" id="GO:0038098">
    <property type="term" value="P:sequestering of BMP from receptor via BMP binding"/>
    <property type="evidence" value="ECO:0007669"/>
    <property type="project" value="TreeGrafter"/>
</dbReference>
<name>A0A9P0GJW7_9CUCU</name>
<accession>A0A9P0GJW7</accession>
<evidence type="ECO:0000256" key="1">
    <source>
        <dbReference type="ARBA" id="ARBA00004613"/>
    </source>
</evidence>
<evidence type="ECO:0000259" key="6">
    <source>
        <dbReference type="Pfam" id="PF03045"/>
    </source>
</evidence>
<evidence type="ECO:0000313" key="7">
    <source>
        <dbReference type="EMBL" id="CAH1112416.1"/>
    </source>
</evidence>
<comment type="subcellular location">
    <subcellularLocation>
        <location evidence="1">Secreted</location>
    </subcellularLocation>
</comment>
<gene>
    <name evidence="7" type="ORF">PSYICH_LOCUS12510</name>
</gene>
<evidence type="ECO:0000256" key="4">
    <source>
        <dbReference type="ARBA" id="ARBA00023157"/>
    </source>
</evidence>
<dbReference type="PANTHER" id="PTHR15283">
    <property type="entry name" value="GREMLIN 1"/>
    <property type="match status" value="1"/>
</dbReference>
<feature type="region of interest" description="Disordered" evidence="5">
    <location>
        <begin position="270"/>
        <end position="294"/>
    </location>
</feature>
<protein>
    <recommendedName>
        <fullName evidence="6">DAN domain-containing protein</fullName>
    </recommendedName>
</protein>
<dbReference type="OrthoDB" id="8196271at2759"/>
<dbReference type="AlphaFoldDB" id="A0A9P0GJW7"/>
<organism evidence="7 8">
    <name type="scientific">Psylliodes chrysocephalus</name>
    <dbReference type="NCBI Taxonomy" id="3402493"/>
    <lineage>
        <taxon>Eukaryota</taxon>
        <taxon>Metazoa</taxon>
        <taxon>Ecdysozoa</taxon>
        <taxon>Arthropoda</taxon>
        <taxon>Hexapoda</taxon>
        <taxon>Insecta</taxon>
        <taxon>Pterygota</taxon>
        <taxon>Neoptera</taxon>
        <taxon>Endopterygota</taxon>
        <taxon>Coleoptera</taxon>
        <taxon>Polyphaga</taxon>
        <taxon>Cucujiformia</taxon>
        <taxon>Chrysomeloidea</taxon>
        <taxon>Chrysomelidae</taxon>
        <taxon>Galerucinae</taxon>
        <taxon>Alticini</taxon>
        <taxon>Psylliodes</taxon>
    </lineage>
</organism>
<dbReference type="GO" id="GO:0036122">
    <property type="term" value="F:BMP binding"/>
    <property type="evidence" value="ECO:0007669"/>
    <property type="project" value="TreeGrafter"/>
</dbReference>
<dbReference type="GO" id="GO:0048018">
    <property type="term" value="F:receptor ligand activity"/>
    <property type="evidence" value="ECO:0007669"/>
    <property type="project" value="TreeGrafter"/>
</dbReference>
<feature type="compositionally biased region" description="Acidic residues" evidence="5">
    <location>
        <begin position="274"/>
        <end position="287"/>
    </location>
</feature>
<reference evidence="7" key="1">
    <citation type="submission" date="2022-01" db="EMBL/GenBank/DDBJ databases">
        <authorList>
            <person name="King R."/>
        </authorList>
    </citation>
    <scope>NUCLEOTIDE SEQUENCE</scope>
</reference>
<sequence>MRNNRPIGVRSAKRITFTLLVAGFLGISTEREHKVHNIVLYPEKHSWCQLTPIQQIIASPGYESVTIDNNVCVGACYSYSIPKTQPAEPGELIGPYCDSCQPSEIKCYHVNLKQIDKNVETPILQKRVQIITNCSCQSCDKIRTEDCEITDGNTLELPQNLFTIEKNSNRSASEEIPDILETNNTQHITLTTDNDIKKQKYKKWFESHQNEIERDDSSDLYRLFLKQNRENNIKIEEDLSQPDLPINFRLEGAHTGLKGTHIAMGILPKSIESSSDEDTENGDEESSETSSERIQMHPNEVGILPSVEAKHDNVQSGELDVLSASKHHQRHHHVGEEDLIGMNVVHMIKGPHGSLVAAPVEAKFQIDSDALQPNSEGVVIDYNTAERKSQNKIAELFDN</sequence>
<evidence type="ECO:0000256" key="3">
    <source>
        <dbReference type="ARBA" id="ARBA00022729"/>
    </source>
</evidence>